<evidence type="ECO:0000313" key="2">
    <source>
        <dbReference type="EMBL" id="KAF0933752.1"/>
    </source>
</evidence>
<comment type="caution">
    <text evidence="2">The sequence shown here is derived from an EMBL/GenBank/DDBJ whole genome shotgun (WGS) entry which is preliminary data.</text>
</comment>
<gene>
    <name evidence="2" type="ORF">E2562_019225</name>
</gene>
<feature type="region of interest" description="Disordered" evidence="1">
    <location>
        <begin position="1"/>
        <end position="39"/>
    </location>
</feature>
<dbReference type="AlphaFoldDB" id="A0A6G1FAB0"/>
<keyword evidence="3" id="KW-1185">Reference proteome</keyword>
<dbReference type="EMBL" id="SPHZ02000001">
    <property type="protein sequence ID" value="KAF0933751.1"/>
    <property type="molecule type" value="Genomic_DNA"/>
</dbReference>
<feature type="compositionally biased region" description="Acidic residues" evidence="1">
    <location>
        <begin position="74"/>
        <end position="89"/>
    </location>
</feature>
<evidence type="ECO:0000313" key="3">
    <source>
        <dbReference type="Proteomes" id="UP000479710"/>
    </source>
</evidence>
<reference evidence="2 3" key="1">
    <citation type="submission" date="2019-11" db="EMBL/GenBank/DDBJ databases">
        <title>Whole genome sequence of Oryza granulata.</title>
        <authorList>
            <person name="Li W."/>
        </authorList>
    </citation>
    <scope>NUCLEOTIDE SEQUENCE [LARGE SCALE GENOMIC DNA]</scope>
    <source>
        <strain evidence="3">cv. Menghai</strain>
        <tissue evidence="2">Leaf</tissue>
    </source>
</reference>
<evidence type="ECO:0000256" key="1">
    <source>
        <dbReference type="SAM" id="MobiDB-lite"/>
    </source>
</evidence>
<feature type="compositionally biased region" description="Basic and acidic residues" evidence="1">
    <location>
        <begin position="94"/>
        <end position="106"/>
    </location>
</feature>
<dbReference type="EMBL" id="SPHZ02000001">
    <property type="protein sequence ID" value="KAF0933754.1"/>
    <property type="molecule type" value="Genomic_DNA"/>
</dbReference>
<feature type="compositionally biased region" description="Basic and acidic residues" evidence="1">
    <location>
        <begin position="17"/>
        <end position="36"/>
    </location>
</feature>
<dbReference type="EMBL" id="SPHZ02000001">
    <property type="protein sequence ID" value="KAF0933755.1"/>
    <property type="molecule type" value="Genomic_DNA"/>
</dbReference>
<feature type="region of interest" description="Disordered" evidence="1">
    <location>
        <begin position="74"/>
        <end position="106"/>
    </location>
</feature>
<sequence length="106" mass="11570">MRELCSTCRPSPPPHTETGERFRERPGEKGENKEGLPGDDNYGCELHRNCRQTTPPWVVFLHVHRLLPAIGDEGDLSAEATDNGEDDAASNEGKAIDGDIKGDTAI</sequence>
<dbReference type="EMBL" id="SPHZ02000001">
    <property type="protein sequence ID" value="KAF0933752.1"/>
    <property type="molecule type" value="Genomic_DNA"/>
</dbReference>
<proteinExistence type="predicted"/>
<accession>A0A6G1FAB0</accession>
<name>A0A6G1FAB0_9ORYZ</name>
<dbReference type="EMBL" id="SPHZ02000001">
    <property type="protein sequence ID" value="KAF0933753.1"/>
    <property type="molecule type" value="Genomic_DNA"/>
</dbReference>
<dbReference type="EMBL" id="SPHZ02000001">
    <property type="protein sequence ID" value="KAF0933757.1"/>
    <property type="molecule type" value="Genomic_DNA"/>
</dbReference>
<dbReference type="Proteomes" id="UP000479710">
    <property type="component" value="Unassembled WGS sequence"/>
</dbReference>
<protein>
    <submittedName>
        <fullName evidence="2">Uncharacterized protein</fullName>
    </submittedName>
</protein>
<organism evidence="2 3">
    <name type="scientific">Oryza meyeriana var. granulata</name>
    <dbReference type="NCBI Taxonomy" id="110450"/>
    <lineage>
        <taxon>Eukaryota</taxon>
        <taxon>Viridiplantae</taxon>
        <taxon>Streptophyta</taxon>
        <taxon>Embryophyta</taxon>
        <taxon>Tracheophyta</taxon>
        <taxon>Spermatophyta</taxon>
        <taxon>Magnoliopsida</taxon>
        <taxon>Liliopsida</taxon>
        <taxon>Poales</taxon>
        <taxon>Poaceae</taxon>
        <taxon>BOP clade</taxon>
        <taxon>Oryzoideae</taxon>
        <taxon>Oryzeae</taxon>
        <taxon>Oryzinae</taxon>
        <taxon>Oryza</taxon>
        <taxon>Oryza meyeriana</taxon>
    </lineage>
</organism>
<dbReference type="EMBL" id="SPHZ02000001">
    <property type="protein sequence ID" value="KAF0933756.1"/>
    <property type="molecule type" value="Genomic_DNA"/>
</dbReference>